<dbReference type="Gene3D" id="1.10.30.10">
    <property type="entry name" value="High mobility group box domain"/>
    <property type="match status" value="1"/>
</dbReference>
<keyword evidence="1" id="KW-0539">Nucleus</keyword>
<dbReference type="InterPro" id="IPR045303">
    <property type="entry name" value="ARID_HMGB9-like"/>
</dbReference>
<dbReference type="SUPFAM" id="SSF46774">
    <property type="entry name" value="ARID-like"/>
    <property type="match status" value="1"/>
</dbReference>
<dbReference type="PROSITE" id="PS51011">
    <property type="entry name" value="ARID"/>
    <property type="match status" value="1"/>
</dbReference>
<dbReference type="PANTHER" id="PTHR46691">
    <property type="entry name" value="HIGH MOBILITY GROUP B PROTEIN 9"/>
    <property type="match status" value="1"/>
</dbReference>
<name>A0ABP0WXY2_9BRYO</name>
<feature type="domain" description="ARID" evidence="5">
    <location>
        <begin position="108"/>
        <end position="199"/>
    </location>
</feature>
<evidence type="ECO:0000256" key="3">
    <source>
        <dbReference type="SAM" id="MobiDB-lite"/>
    </source>
</evidence>
<keyword evidence="7" id="KW-1185">Reference proteome</keyword>
<feature type="region of interest" description="Disordered" evidence="3">
    <location>
        <begin position="623"/>
        <end position="705"/>
    </location>
</feature>
<dbReference type="SUPFAM" id="SSF47095">
    <property type="entry name" value="HMG-box"/>
    <property type="match status" value="1"/>
</dbReference>
<feature type="coiled-coil region" evidence="2">
    <location>
        <begin position="532"/>
        <end position="566"/>
    </location>
</feature>
<evidence type="ECO:0000259" key="5">
    <source>
        <dbReference type="PROSITE" id="PS51011"/>
    </source>
</evidence>
<dbReference type="SMART" id="SM00398">
    <property type="entry name" value="HMG"/>
    <property type="match status" value="1"/>
</dbReference>
<proteinExistence type="predicted"/>
<dbReference type="Proteomes" id="UP001497444">
    <property type="component" value="Chromosome 4"/>
</dbReference>
<accession>A0ABP0WXY2</accession>
<gene>
    <name evidence="6" type="ORF">CSSPJE1EN1_LOCUS17191</name>
</gene>
<feature type="DNA-binding region" description="HMG box" evidence="1">
    <location>
        <begin position="344"/>
        <end position="411"/>
    </location>
</feature>
<feature type="compositionally biased region" description="Polar residues" evidence="3">
    <location>
        <begin position="625"/>
        <end position="638"/>
    </location>
</feature>
<dbReference type="InterPro" id="IPR001606">
    <property type="entry name" value="ARID_dom"/>
</dbReference>
<dbReference type="Gene3D" id="1.10.150.60">
    <property type="entry name" value="ARID DNA-binding domain"/>
    <property type="match status" value="1"/>
</dbReference>
<feature type="region of interest" description="Disordered" evidence="3">
    <location>
        <begin position="432"/>
        <end position="458"/>
    </location>
</feature>
<keyword evidence="2" id="KW-0175">Coiled coil</keyword>
<dbReference type="CDD" id="cd16872">
    <property type="entry name" value="ARID_HMGB9-like"/>
    <property type="match status" value="1"/>
</dbReference>
<evidence type="ECO:0000256" key="2">
    <source>
        <dbReference type="SAM" id="Coils"/>
    </source>
</evidence>
<dbReference type="InterPro" id="IPR036431">
    <property type="entry name" value="ARID_dom_sf"/>
</dbReference>
<feature type="domain" description="HMG box" evidence="4">
    <location>
        <begin position="344"/>
        <end position="411"/>
    </location>
</feature>
<dbReference type="SMART" id="SM01014">
    <property type="entry name" value="ARID"/>
    <property type="match status" value="1"/>
</dbReference>
<dbReference type="InterPro" id="IPR058935">
    <property type="entry name" value="At4g15545-like_C"/>
</dbReference>
<feature type="compositionally biased region" description="Low complexity" evidence="3">
    <location>
        <begin position="675"/>
        <end position="689"/>
    </location>
</feature>
<dbReference type="Pfam" id="PF01388">
    <property type="entry name" value="ARID"/>
    <property type="match status" value="1"/>
</dbReference>
<reference evidence="6" key="1">
    <citation type="submission" date="2024-02" db="EMBL/GenBank/DDBJ databases">
        <authorList>
            <consortium name="ELIXIR-Norway"/>
            <consortium name="Elixir Norway"/>
        </authorList>
    </citation>
    <scope>NUCLEOTIDE SEQUENCE</scope>
</reference>
<dbReference type="PANTHER" id="PTHR46691:SF1">
    <property type="entry name" value="AT-RICH INTERACTIVE DOMAIN-CONTAINING PROTEIN 2"/>
    <property type="match status" value="1"/>
</dbReference>
<evidence type="ECO:0000313" key="7">
    <source>
        <dbReference type="Proteomes" id="UP001497444"/>
    </source>
</evidence>
<evidence type="ECO:0000256" key="1">
    <source>
        <dbReference type="PROSITE-ProRule" id="PRU00267"/>
    </source>
</evidence>
<evidence type="ECO:0000313" key="6">
    <source>
        <dbReference type="EMBL" id="CAK9271713.1"/>
    </source>
</evidence>
<protein>
    <submittedName>
        <fullName evidence="6">Uncharacterized protein</fullName>
    </submittedName>
</protein>
<dbReference type="InterPro" id="IPR009071">
    <property type="entry name" value="HMG_box_dom"/>
</dbReference>
<dbReference type="InterPro" id="IPR036910">
    <property type="entry name" value="HMG_box_dom_sf"/>
</dbReference>
<dbReference type="Pfam" id="PF25972">
    <property type="entry name" value="At4g15545_C"/>
    <property type="match status" value="1"/>
</dbReference>
<feature type="region of interest" description="Disordered" evidence="3">
    <location>
        <begin position="301"/>
        <end position="350"/>
    </location>
</feature>
<dbReference type="CDD" id="cd22009">
    <property type="entry name" value="HMG-box_AtHMGB9-like"/>
    <property type="match status" value="1"/>
</dbReference>
<dbReference type="Pfam" id="PF00505">
    <property type="entry name" value="HMG_box"/>
    <property type="match status" value="1"/>
</dbReference>
<organism evidence="6 7">
    <name type="scientific">Sphagnum jensenii</name>
    <dbReference type="NCBI Taxonomy" id="128206"/>
    <lineage>
        <taxon>Eukaryota</taxon>
        <taxon>Viridiplantae</taxon>
        <taxon>Streptophyta</taxon>
        <taxon>Embryophyta</taxon>
        <taxon>Bryophyta</taxon>
        <taxon>Sphagnophytina</taxon>
        <taxon>Sphagnopsida</taxon>
        <taxon>Sphagnales</taxon>
        <taxon>Sphagnaceae</taxon>
        <taxon>Sphagnum</taxon>
    </lineage>
</organism>
<evidence type="ECO:0000259" key="4">
    <source>
        <dbReference type="PROSITE" id="PS50118"/>
    </source>
</evidence>
<dbReference type="SMART" id="SM00501">
    <property type="entry name" value="BRIGHT"/>
    <property type="match status" value="1"/>
</dbReference>
<keyword evidence="1" id="KW-0238">DNA-binding</keyword>
<dbReference type="PROSITE" id="PS50118">
    <property type="entry name" value="HMG_BOX_2"/>
    <property type="match status" value="1"/>
</dbReference>
<feature type="compositionally biased region" description="Low complexity" evidence="3">
    <location>
        <begin position="639"/>
        <end position="650"/>
    </location>
</feature>
<sequence>MQAVPVVVTPAAAVVGVQEVEEQAAGDVQQQADQNGGTIVAVAAAPPLPPAAAAAAAAVVAPPSPAVRPLPPLQAAVGVIGTVTSGVVPLLPRQIVYPLALAKHEEVVASKELFLDTLNKFHTTLGTRLTIPKIAGKDLDLHLLYIEVTSRGGSQQVIKDRKWKELTVAFNFPSTASGAAYILRKYYIGLLHHYEQVYYFRAQGPLVPPPISLPGPTAMSIVRDPTGYSVSETVPGVRNIRKRNILPIQVLPVVDPALSIGSMVTGAIEGKFDQGYLVSITMGTEKLRGVLYHLPQLHRGSQHANVPNYAGTLGAEPQKPNGEEPSDKVHGRKRKRKGKDPNAPRANRSGYNFFFGEQRMKLKEIYPDKDKELSRMIGDAWNKLTEEERIPYQEQGVKDKERYLKEMKEYRELLKVHQGVIPADIPMLRKKKKRKNIEEKPSEPFLGVSNKTGTPQQRRGHLAMGNGGGGGGGGGGEFELPQELLSVLPSDPYEQLDVARRITAMAVAARVSKLESETGKLRLKLAEKEHVIHGLQERVGDAESTLQETSARLSHALDEQAKLANEKNILAGQVKKLMRDVAKLETFKRTLMQSLQEDDESPSVSRSSSAAQSLQSLFASCQLSRQSPSYPTSRSTHSLTPRLTPQQTPTGSPRQLSARGSPRRTMSGSDAHRIPLPSSQPTSQSTTAPNSPPSHGSMPTRTPRVDGKEFFRQARNRLSYEQFSAFLANIKELNGHRQTREETLRKADEIFGPDNKDLYTAFDGLLSRHLPS</sequence>
<dbReference type="EMBL" id="OZ020099">
    <property type="protein sequence ID" value="CAK9271713.1"/>
    <property type="molecule type" value="Genomic_DNA"/>
</dbReference>